<reference evidence="2 3" key="1">
    <citation type="submission" date="2023-08" db="EMBL/GenBank/DDBJ databases">
        <title>Black Yeasts Isolated from many extreme environments.</title>
        <authorList>
            <person name="Coleine C."/>
            <person name="Stajich J.E."/>
            <person name="Selbmann L."/>
        </authorList>
    </citation>
    <scope>NUCLEOTIDE SEQUENCE [LARGE SCALE GENOMIC DNA]</scope>
    <source>
        <strain evidence="2 3">CCFEE 5792</strain>
    </source>
</reference>
<comment type="caution">
    <text evidence="2">The sequence shown here is derived from an EMBL/GenBank/DDBJ whole genome shotgun (WGS) entry which is preliminary data.</text>
</comment>
<feature type="region of interest" description="Disordered" evidence="1">
    <location>
        <begin position="546"/>
        <end position="588"/>
    </location>
</feature>
<evidence type="ECO:0000313" key="2">
    <source>
        <dbReference type="EMBL" id="KAK5061135.1"/>
    </source>
</evidence>
<organism evidence="2 3">
    <name type="scientific">Exophiala bonariae</name>
    <dbReference type="NCBI Taxonomy" id="1690606"/>
    <lineage>
        <taxon>Eukaryota</taxon>
        <taxon>Fungi</taxon>
        <taxon>Dikarya</taxon>
        <taxon>Ascomycota</taxon>
        <taxon>Pezizomycotina</taxon>
        <taxon>Eurotiomycetes</taxon>
        <taxon>Chaetothyriomycetidae</taxon>
        <taxon>Chaetothyriales</taxon>
        <taxon>Herpotrichiellaceae</taxon>
        <taxon>Exophiala</taxon>
    </lineage>
</organism>
<dbReference type="RefSeq" id="XP_064710232.1">
    <property type="nucleotide sequence ID" value="XM_064851229.1"/>
</dbReference>
<dbReference type="GeneID" id="89975842"/>
<keyword evidence="3" id="KW-1185">Reference proteome</keyword>
<accession>A0AAV9NL37</accession>
<sequence length="733" mass="83180">MGRQSYLIRLALGRSPFDPPLKDDHDQFIVGPNVQHDTARNYVQQFDSTGHPYNLGALYSKTRLVRAQNDALETVGVVVRKAKMTRSKWQSLRNHKQQNCVVDEDLAGHNYNEIHDLFQSLALRWIKAFRKRLLIYKSYLGLTVFTIMQSEWSIAGTGAFLLPGYSMAALAGLSKDLRDDILERRPNPVRIFHPVFRFQGVSGILLKQFLKLTWFALEYPIYATSILQSLYLLPQNTIPSVSDLVSFDIGPPLRPFDNDTLLSWPSFLRAARNFLLHPFVLAYIREICGRHVYLSTHALVRKAILKPDRPDRVSLQTIGYTAVLFDQRFARPVAGEENYAYQDHGPHKFVNFFRDLFARVFQVWEGILQSRETTMLVDLPPALEEELINRSSEYYEALLEEERGLLPEQRRPRRTLRIQAVRSAFSYYGLVADGMLGGDWVDEAVRRFDDSSASTSTPDPQDLFSDDQLVDPLPDHPSTNVHNDDATESIQIPDHTISAEEQERANSGLAVLTGLSLVENTEPLDAPATLAFAPIMPLEALLGERPSGTQTTPELRPLTPEFGFSRSASLPQVTPRPVRRPTDLGEDSRPLREELNRHQAMPQVTADGDDTHYRVTTLSNHPADALARDIASIVTPILMLPLEILFLRSLTRTFLILRFNDEALAGRSPPLAHIWPLSPRTSVEELGILRSRNFWGNWFLSLGIQGMVSLLTWTSSSYLTLHLGREWYGWGKF</sequence>
<evidence type="ECO:0000256" key="1">
    <source>
        <dbReference type="SAM" id="MobiDB-lite"/>
    </source>
</evidence>
<protein>
    <submittedName>
        <fullName evidence="2">Uncharacterized protein</fullName>
    </submittedName>
</protein>
<evidence type="ECO:0000313" key="3">
    <source>
        <dbReference type="Proteomes" id="UP001358417"/>
    </source>
</evidence>
<dbReference type="AlphaFoldDB" id="A0AAV9NL37"/>
<dbReference type="Proteomes" id="UP001358417">
    <property type="component" value="Unassembled WGS sequence"/>
</dbReference>
<name>A0AAV9NL37_9EURO</name>
<proteinExistence type="predicted"/>
<gene>
    <name evidence="2" type="ORF">LTR84_007677</name>
</gene>
<dbReference type="EMBL" id="JAVRRD010000003">
    <property type="protein sequence ID" value="KAK5061135.1"/>
    <property type="molecule type" value="Genomic_DNA"/>
</dbReference>